<dbReference type="PANTHER" id="PTHR24271">
    <property type="entry name" value="KALLIKREIN-RELATED"/>
    <property type="match status" value="1"/>
</dbReference>
<accession>A0AAD8CJ63</accession>
<dbReference type="GO" id="GO:0004252">
    <property type="term" value="F:serine-type endopeptidase activity"/>
    <property type="evidence" value="ECO:0007669"/>
    <property type="project" value="UniProtKB-EC"/>
</dbReference>
<keyword evidence="4 10" id="KW-0378">Hydrolase</keyword>
<keyword evidence="3 11" id="KW-0732">Signal</keyword>
<dbReference type="EMBL" id="JAGXEW010000046">
    <property type="protein sequence ID" value="KAK1152438.1"/>
    <property type="molecule type" value="Genomic_DNA"/>
</dbReference>
<comment type="catalytic activity">
    <reaction evidence="8">
        <text>Preferential cleavage: Arg-|-Xaa, Lys-|-Xaa.</text>
        <dbReference type="EC" id="3.4.21.4"/>
    </reaction>
</comment>
<protein>
    <recommendedName>
        <fullName evidence="9">trypsin</fullName>
        <ecNumber evidence="9">3.4.21.4</ecNumber>
    </recommendedName>
</protein>
<evidence type="ECO:0000313" key="13">
    <source>
        <dbReference type="EMBL" id="KAK1152438.1"/>
    </source>
</evidence>
<dbReference type="AlphaFoldDB" id="A0AAD8CJ63"/>
<evidence type="ECO:0000256" key="5">
    <source>
        <dbReference type="ARBA" id="ARBA00022825"/>
    </source>
</evidence>
<reference evidence="13" key="1">
    <citation type="submission" date="2022-02" db="EMBL/GenBank/DDBJ databases">
        <title>Atlantic sturgeon de novo genome assembly.</title>
        <authorList>
            <person name="Stock M."/>
            <person name="Klopp C."/>
            <person name="Guiguen Y."/>
            <person name="Cabau C."/>
            <person name="Parinello H."/>
            <person name="Santidrian Yebra-Pimentel E."/>
            <person name="Kuhl H."/>
            <person name="Dirks R.P."/>
            <person name="Guessner J."/>
            <person name="Wuertz S."/>
            <person name="Du K."/>
            <person name="Schartl M."/>
        </authorList>
    </citation>
    <scope>NUCLEOTIDE SEQUENCE</scope>
    <source>
        <strain evidence="13">STURGEONOMICS-FGT-2020</strain>
        <tissue evidence="13">Whole blood</tissue>
    </source>
</reference>
<dbReference type="PROSITE" id="PS00134">
    <property type="entry name" value="TRYPSIN_HIS"/>
    <property type="match status" value="1"/>
</dbReference>
<gene>
    <name evidence="13" type="primary">MCP1</name>
    <name evidence="13" type="ORF">AOXY_G31110</name>
</gene>
<dbReference type="InterPro" id="IPR009003">
    <property type="entry name" value="Peptidase_S1_PA"/>
</dbReference>
<evidence type="ECO:0000259" key="12">
    <source>
        <dbReference type="PROSITE" id="PS50240"/>
    </source>
</evidence>
<dbReference type="Proteomes" id="UP001230051">
    <property type="component" value="Unassembled WGS sequence"/>
</dbReference>
<dbReference type="Gene3D" id="2.40.10.10">
    <property type="entry name" value="Trypsin-like serine proteases"/>
    <property type="match status" value="2"/>
</dbReference>
<evidence type="ECO:0000256" key="4">
    <source>
        <dbReference type="ARBA" id="ARBA00022801"/>
    </source>
</evidence>
<evidence type="ECO:0000313" key="14">
    <source>
        <dbReference type="Proteomes" id="UP001230051"/>
    </source>
</evidence>
<dbReference type="PROSITE" id="PS50240">
    <property type="entry name" value="TRYPSIN_DOM"/>
    <property type="match status" value="1"/>
</dbReference>
<feature type="chain" id="PRO_5041897603" description="trypsin" evidence="11">
    <location>
        <begin position="28"/>
        <end position="255"/>
    </location>
</feature>
<keyword evidence="7" id="KW-1015">Disulfide bond</keyword>
<dbReference type="InterPro" id="IPR001254">
    <property type="entry name" value="Trypsin_dom"/>
</dbReference>
<dbReference type="SUPFAM" id="SSF50494">
    <property type="entry name" value="Trypsin-like serine proteases"/>
    <property type="match status" value="1"/>
</dbReference>
<keyword evidence="6" id="KW-0865">Zymogen</keyword>
<dbReference type="InterPro" id="IPR033116">
    <property type="entry name" value="TRYPSIN_SER"/>
</dbReference>
<evidence type="ECO:0000256" key="2">
    <source>
        <dbReference type="ARBA" id="ARBA00022670"/>
    </source>
</evidence>
<dbReference type="EC" id="3.4.21.4" evidence="9"/>
<dbReference type="PROSITE" id="PS00135">
    <property type="entry name" value="TRYPSIN_SER"/>
    <property type="match status" value="1"/>
</dbReference>
<evidence type="ECO:0000256" key="3">
    <source>
        <dbReference type="ARBA" id="ARBA00022729"/>
    </source>
</evidence>
<comment type="caution">
    <text evidence="13">The sequence shown here is derived from an EMBL/GenBank/DDBJ whole genome shotgun (WGS) entry which is preliminary data.</text>
</comment>
<dbReference type="InterPro" id="IPR001314">
    <property type="entry name" value="Peptidase_S1A"/>
</dbReference>
<evidence type="ECO:0000256" key="8">
    <source>
        <dbReference type="ARBA" id="ARBA00036320"/>
    </source>
</evidence>
<dbReference type="GO" id="GO:0006508">
    <property type="term" value="P:proteolysis"/>
    <property type="evidence" value="ECO:0007669"/>
    <property type="project" value="UniProtKB-KW"/>
</dbReference>
<dbReference type="CDD" id="cd00190">
    <property type="entry name" value="Tryp_SPc"/>
    <property type="match status" value="1"/>
</dbReference>
<dbReference type="PANTHER" id="PTHR24271:SF81">
    <property type="entry name" value="GRANZYME B"/>
    <property type="match status" value="1"/>
</dbReference>
<organism evidence="13 14">
    <name type="scientific">Acipenser oxyrinchus oxyrinchus</name>
    <dbReference type="NCBI Taxonomy" id="40147"/>
    <lineage>
        <taxon>Eukaryota</taxon>
        <taxon>Metazoa</taxon>
        <taxon>Chordata</taxon>
        <taxon>Craniata</taxon>
        <taxon>Vertebrata</taxon>
        <taxon>Euteleostomi</taxon>
        <taxon>Actinopterygii</taxon>
        <taxon>Chondrostei</taxon>
        <taxon>Acipenseriformes</taxon>
        <taxon>Acipenseridae</taxon>
        <taxon>Acipenser</taxon>
    </lineage>
</organism>
<keyword evidence="2 10" id="KW-0645">Protease</keyword>
<dbReference type="FunFam" id="2.40.10.10:FF:000005">
    <property type="entry name" value="Serine protease 37"/>
    <property type="match status" value="1"/>
</dbReference>
<evidence type="ECO:0000256" key="1">
    <source>
        <dbReference type="ARBA" id="ARBA00004239"/>
    </source>
</evidence>
<dbReference type="Pfam" id="PF00089">
    <property type="entry name" value="Trypsin"/>
    <property type="match status" value="1"/>
</dbReference>
<comment type="subcellular location">
    <subcellularLocation>
        <location evidence="1">Secreted</location>
        <location evidence="1">Extracellular space</location>
    </subcellularLocation>
</comment>
<dbReference type="GO" id="GO:0005576">
    <property type="term" value="C:extracellular region"/>
    <property type="evidence" value="ECO:0007669"/>
    <property type="project" value="UniProtKB-SubCell"/>
</dbReference>
<proteinExistence type="predicted"/>
<evidence type="ECO:0000256" key="7">
    <source>
        <dbReference type="ARBA" id="ARBA00023157"/>
    </source>
</evidence>
<sequence>MTAVARTTMKVFFLMGIFAVSIGVAGTSKIVGGHEAAPHSRPYMVYLLMMGKDTGKAKCGGILIREDFVLTAAHCNAETITAVLGAHNIMSSENSQQVIKVVKAIPFPAYCRRGPNDDIMLLKLEKKATLNEKVAILPLSQNEDSIKVGTTCSTAGWGLMESEGIHEVSKLQEVNMTVFRRMCAAKWGAMFTEYMICASSPMEGGCNGDSGGPLVCNGVAQGVLSFSSEPCGYFPTVFMKISMYVDWITREMGTH</sequence>
<evidence type="ECO:0000256" key="11">
    <source>
        <dbReference type="SAM" id="SignalP"/>
    </source>
</evidence>
<feature type="signal peptide" evidence="11">
    <location>
        <begin position="1"/>
        <end position="27"/>
    </location>
</feature>
<evidence type="ECO:0000256" key="6">
    <source>
        <dbReference type="ARBA" id="ARBA00023145"/>
    </source>
</evidence>
<dbReference type="PRINTS" id="PR00722">
    <property type="entry name" value="CHYMOTRYPSIN"/>
</dbReference>
<dbReference type="InterPro" id="IPR043504">
    <property type="entry name" value="Peptidase_S1_PA_chymotrypsin"/>
</dbReference>
<evidence type="ECO:0000256" key="9">
    <source>
        <dbReference type="ARBA" id="ARBA00038868"/>
    </source>
</evidence>
<dbReference type="InterPro" id="IPR018114">
    <property type="entry name" value="TRYPSIN_HIS"/>
</dbReference>
<keyword evidence="5 10" id="KW-0720">Serine protease</keyword>
<name>A0AAD8CJ63_ACIOX</name>
<dbReference type="SMART" id="SM00020">
    <property type="entry name" value="Tryp_SPc"/>
    <property type="match status" value="1"/>
</dbReference>
<feature type="domain" description="Peptidase S1" evidence="12">
    <location>
        <begin position="30"/>
        <end position="253"/>
    </location>
</feature>
<keyword evidence="14" id="KW-1185">Reference proteome</keyword>
<evidence type="ECO:0000256" key="10">
    <source>
        <dbReference type="RuleBase" id="RU363034"/>
    </source>
</evidence>